<evidence type="ECO:0000256" key="1">
    <source>
        <dbReference type="SAM" id="MobiDB-lite"/>
    </source>
</evidence>
<feature type="compositionally biased region" description="Basic and acidic residues" evidence="1">
    <location>
        <begin position="1"/>
        <end position="23"/>
    </location>
</feature>
<feature type="compositionally biased region" description="Acidic residues" evidence="1">
    <location>
        <begin position="45"/>
        <end position="57"/>
    </location>
</feature>
<comment type="caution">
    <text evidence="2">The sequence shown here is derived from an EMBL/GenBank/DDBJ whole genome shotgun (WGS) entry which is preliminary data.</text>
</comment>
<name>A0ABP0VIV3_9BRYO</name>
<sequence length="67" mass="7125">MMRKEAAIAADNKNKNNRDDDPGRLICTGGLWKFGDGAHGAAADDQADAGVDDDDQGEEKAAPRDDH</sequence>
<proteinExistence type="predicted"/>
<gene>
    <name evidence="2" type="ORF">CSSPJE1EN1_LOCUS29736</name>
</gene>
<protein>
    <submittedName>
        <fullName evidence="2">Uncharacterized protein</fullName>
    </submittedName>
</protein>
<accession>A0ABP0VIV3</accession>
<feature type="compositionally biased region" description="Basic and acidic residues" evidence="1">
    <location>
        <begin position="58"/>
        <end position="67"/>
    </location>
</feature>
<evidence type="ECO:0000313" key="2">
    <source>
        <dbReference type="EMBL" id="CAK9254358.1"/>
    </source>
</evidence>
<reference evidence="2" key="1">
    <citation type="submission" date="2024-02" db="EMBL/GenBank/DDBJ databases">
        <authorList>
            <consortium name="ELIXIR-Norway"/>
            <consortium name="Elixir Norway"/>
        </authorList>
    </citation>
    <scope>NUCLEOTIDE SEQUENCE</scope>
</reference>
<evidence type="ECO:0000313" key="3">
    <source>
        <dbReference type="Proteomes" id="UP001497444"/>
    </source>
</evidence>
<dbReference type="Proteomes" id="UP001497444">
    <property type="component" value="Unassembled WGS sequence"/>
</dbReference>
<feature type="region of interest" description="Disordered" evidence="1">
    <location>
        <begin position="1"/>
        <end position="67"/>
    </location>
</feature>
<dbReference type="EMBL" id="CAXAQS010001017">
    <property type="protein sequence ID" value="CAK9254358.1"/>
    <property type="molecule type" value="Genomic_DNA"/>
</dbReference>
<keyword evidence="3" id="KW-1185">Reference proteome</keyword>
<organism evidence="2 3">
    <name type="scientific">Sphagnum jensenii</name>
    <dbReference type="NCBI Taxonomy" id="128206"/>
    <lineage>
        <taxon>Eukaryota</taxon>
        <taxon>Viridiplantae</taxon>
        <taxon>Streptophyta</taxon>
        <taxon>Embryophyta</taxon>
        <taxon>Bryophyta</taxon>
        <taxon>Sphagnophytina</taxon>
        <taxon>Sphagnopsida</taxon>
        <taxon>Sphagnales</taxon>
        <taxon>Sphagnaceae</taxon>
        <taxon>Sphagnum</taxon>
    </lineage>
</organism>